<organism evidence="8 9">
    <name type="scientific">Gomphillus americanus</name>
    <dbReference type="NCBI Taxonomy" id="1940652"/>
    <lineage>
        <taxon>Eukaryota</taxon>
        <taxon>Fungi</taxon>
        <taxon>Dikarya</taxon>
        <taxon>Ascomycota</taxon>
        <taxon>Pezizomycotina</taxon>
        <taxon>Lecanoromycetes</taxon>
        <taxon>OSLEUM clade</taxon>
        <taxon>Ostropomycetidae</taxon>
        <taxon>Ostropales</taxon>
        <taxon>Graphidaceae</taxon>
        <taxon>Gomphilloideae</taxon>
        <taxon>Gomphillus</taxon>
    </lineage>
</organism>
<reference evidence="8" key="1">
    <citation type="submission" date="2021-03" db="EMBL/GenBank/DDBJ databases">
        <authorList>
            <person name="Tagirdzhanova G."/>
        </authorList>
    </citation>
    <scope>NUCLEOTIDE SEQUENCE</scope>
</reference>
<feature type="active site" description="Acyl-ester intermediate" evidence="5">
    <location>
        <position position="211"/>
    </location>
</feature>
<dbReference type="PIRSF" id="PIRSF001221">
    <property type="entry name" value="Amidase_fungi"/>
    <property type="match status" value="1"/>
</dbReference>
<dbReference type="EC" id="3.5.1.4" evidence="3"/>
<feature type="binding site" evidence="6">
    <location>
        <position position="162"/>
    </location>
    <ligand>
        <name>substrate</name>
    </ligand>
</feature>
<dbReference type="EMBL" id="CAJPDQ010000035">
    <property type="protein sequence ID" value="CAF9930435.1"/>
    <property type="molecule type" value="Genomic_DNA"/>
</dbReference>
<dbReference type="OrthoDB" id="6428749at2759"/>
<keyword evidence="4" id="KW-0378">Hydrolase</keyword>
<name>A0A8H3FUU2_9LECA</name>
<evidence type="ECO:0000313" key="8">
    <source>
        <dbReference type="EMBL" id="CAF9930435.1"/>
    </source>
</evidence>
<dbReference type="InterPro" id="IPR023631">
    <property type="entry name" value="Amidase_dom"/>
</dbReference>
<sequence>MLPPFDYFEHRRICNLKQSERRERIASLPKEYQGSLTGKEKEILGDRIQSIVEQVQSKKLEPIDILRAYTKVAVKAQQRTNCITEVLVPEAEAWLSEDVNLDGPLAGIPISLKDTVNVKGFDSSVGYSRYVSRPFTADGTMVKILKRAGAVPYVKTALPISLLSFESTNDVWGRCTNPHNADYSPGGSTGGEGALLALGGRIGIGTDVAGSVRAPAHFSGIYSLRCSTGRWPKWGLSTSMAGQEGVPAVASPMTRTLNDLIYFSRSILSSEVAPWELDHTVHPLVWRSSAYEAVKSDKRLRIGVLRTDGVVDPSPACARALDLTASSLRAAGHDVFEIPFAEPTSALNTTLATNKKLVPPPSPYLALRLASVLLNSDGCKTFLSHFRSFESNDAGAKQMARIAHLPAFFRWLYTIYVRYIRRDEIWAGLIENFHGLSAAEQWTVVAQREAYRATWHDWWRESTATDEKPNGMDFLLTVPNATPAVPHDGMSAAVSSCGYTFLFNLLDYSAGVFPVTKVDARLDALNASEKKTRMDANGVSNGAIGLYDSEKMAGLPVGVQLVGRRLEEERVLAGMEIAVEALQREGIKYQLLAID</sequence>
<evidence type="ECO:0000259" key="7">
    <source>
        <dbReference type="Pfam" id="PF01425"/>
    </source>
</evidence>
<evidence type="ECO:0000256" key="5">
    <source>
        <dbReference type="PIRSR" id="PIRSR001221-1"/>
    </source>
</evidence>
<evidence type="ECO:0000256" key="4">
    <source>
        <dbReference type="ARBA" id="ARBA00022801"/>
    </source>
</evidence>
<feature type="domain" description="Amidase" evidence="7">
    <location>
        <begin position="64"/>
        <end position="349"/>
    </location>
</feature>
<keyword evidence="9" id="KW-1185">Reference proteome</keyword>
<dbReference type="GO" id="GO:0004040">
    <property type="term" value="F:amidase activity"/>
    <property type="evidence" value="ECO:0007669"/>
    <property type="project" value="UniProtKB-EC"/>
</dbReference>
<comment type="catalytic activity">
    <reaction evidence="1">
        <text>a monocarboxylic acid amide + H2O = a monocarboxylate + NH4(+)</text>
        <dbReference type="Rhea" id="RHEA:12020"/>
        <dbReference type="ChEBI" id="CHEBI:15377"/>
        <dbReference type="ChEBI" id="CHEBI:28938"/>
        <dbReference type="ChEBI" id="CHEBI:35757"/>
        <dbReference type="ChEBI" id="CHEBI:83628"/>
        <dbReference type="EC" id="3.5.1.4"/>
    </reaction>
</comment>
<dbReference type="PANTHER" id="PTHR46072">
    <property type="entry name" value="AMIDASE-RELATED-RELATED"/>
    <property type="match status" value="1"/>
</dbReference>
<dbReference type="InterPro" id="IPR036928">
    <property type="entry name" value="AS_sf"/>
</dbReference>
<evidence type="ECO:0000256" key="3">
    <source>
        <dbReference type="ARBA" id="ARBA00012922"/>
    </source>
</evidence>
<evidence type="ECO:0000256" key="2">
    <source>
        <dbReference type="ARBA" id="ARBA00009199"/>
    </source>
</evidence>
<accession>A0A8H3FUU2</accession>
<feature type="active site" description="Charge relay system" evidence="5">
    <location>
        <position position="188"/>
    </location>
</feature>
<feature type="domain" description="Amidase" evidence="7">
    <location>
        <begin position="424"/>
        <end position="572"/>
    </location>
</feature>
<dbReference type="PANTHER" id="PTHR46072:SF10">
    <property type="entry name" value="ACETAMIDASE"/>
    <property type="match status" value="1"/>
</dbReference>
<dbReference type="FunFam" id="3.90.1300.10:FF:000003">
    <property type="entry name" value="Amidase signature enzyme"/>
    <property type="match status" value="1"/>
</dbReference>
<feature type="binding site" evidence="6">
    <location>
        <begin position="208"/>
        <end position="211"/>
    </location>
    <ligand>
        <name>substrate</name>
    </ligand>
</feature>
<evidence type="ECO:0000313" key="9">
    <source>
        <dbReference type="Proteomes" id="UP000664169"/>
    </source>
</evidence>
<dbReference type="SUPFAM" id="SSF75304">
    <property type="entry name" value="Amidase signature (AS) enzymes"/>
    <property type="match status" value="1"/>
</dbReference>
<comment type="caution">
    <text evidence="8">The sequence shown here is derived from an EMBL/GenBank/DDBJ whole genome shotgun (WGS) entry which is preliminary data.</text>
</comment>
<gene>
    <name evidence="8" type="ORF">GOMPHAMPRED_005652</name>
</gene>
<evidence type="ECO:0000256" key="1">
    <source>
        <dbReference type="ARBA" id="ARBA00001311"/>
    </source>
</evidence>
<feature type="active site" description="Charge relay system" evidence="5">
    <location>
        <position position="113"/>
    </location>
</feature>
<evidence type="ECO:0000256" key="6">
    <source>
        <dbReference type="PIRSR" id="PIRSR001221-2"/>
    </source>
</evidence>
<proteinExistence type="inferred from homology"/>
<dbReference type="Gene3D" id="3.90.1300.10">
    <property type="entry name" value="Amidase signature (AS) domain"/>
    <property type="match status" value="1"/>
</dbReference>
<comment type="similarity">
    <text evidence="2">Belongs to the amidase family.</text>
</comment>
<dbReference type="AlphaFoldDB" id="A0A8H3FUU2"/>
<feature type="binding site" evidence="6">
    <location>
        <position position="188"/>
    </location>
    <ligand>
        <name>substrate</name>
    </ligand>
</feature>
<dbReference type="Proteomes" id="UP000664169">
    <property type="component" value="Unassembled WGS sequence"/>
</dbReference>
<protein>
    <recommendedName>
        <fullName evidence="3">amidase</fullName>
        <ecNumber evidence="3">3.5.1.4</ecNumber>
    </recommendedName>
</protein>
<dbReference type="Pfam" id="PF01425">
    <property type="entry name" value="Amidase"/>
    <property type="match status" value="2"/>
</dbReference>